<dbReference type="EMBL" id="CP043329">
    <property type="protein sequence ID" value="QEK51341.1"/>
    <property type="molecule type" value="Genomic_DNA"/>
</dbReference>
<proteinExistence type="predicted"/>
<keyword evidence="1" id="KW-0472">Membrane</keyword>
<keyword evidence="1" id="KW-0812">Transmembrane</keyword>
<protein>
    <submittedName>
        <fullName evidence="2">Uncharacterized protein</fullName>
    </submittedName>
</protein>
<dbReference type="KEGG" id="pej:FYC62_06420"/>
<dbReference type="Proteomes" id="UP000323653">
    <property type="component" value="Chromosome"/>
</dbReference>
<feature type="transmembrane region" description="Helical" evidence="1">
    <location>
        <begin position="66"/>
        <end position="85"/>
    </location>
</feature>
<dbReference type="RefSeq" id="WP_149074356.1">
    <property type="nucleotide sequence ID" value="NZ_CP043329.1"/>
</dbReference>
<dbReference type="AlphaFoldDB" id="A0A5C0VI33"/>
<evidence type="ECO:0000313" key="3">
    <source>
        <dbReference type="Proteomes" id="UP000323653"/>
    </source>
</evidence>
<sequence length="201" mass="24192">MKDFDSILNIWNEQADNTPKVDYKELISRYKKSRNKFSAKIWIELIWMILAAFTIGYLWATLSFNTWTTHIAMFIFELCCFYYIYTQIKNLKTLNNDSLLETPEKHIAYIEGFRKERFQQNTRNYYIYTLALALALGLYFIEFFNHVNTITLVLAVAFSITWFALCTFLIRVVYIRKEEKRFNELIAELERLKKQFTNQEN</sequence>
<feature type="transmembrane region" description="Helical" evidence="1">
    <location>
        <begin position="150"/>
        <end position="174"/>
    </location>
</feature>
<name>A0A5C0VI33_9SPHI</name>
<organism evidence="2 3">
    <name type="scientific">Pedobacter aquae</name>
    <dbReference type="NCBI Taxonomy" id="2605747"/>
    <lineage>
        <taxon>Bacteria</taxon>
        <taxon>Pseudomonadati</taxon>
        <taxon>Bacteroidota</taxon>
        <taxon>Sphingobacteriia</taxon>
        <taxon>Sphingobacteriales</taxon>
        <taxon>Sphingobacteriaceae</taxon>
        <taxon>Pedobacter</taxon>
    </lineage>
</organism>
<feature type="transmembrane region" description="Helical" evidence="1">
    <location>
        <begin position="41"/>
        <end position="60"/>
    </location>
</feature>
<reference evidence="2 3" key="1">
    <citation type="submission" date="2019-08" db="EMBL/GenBank/DDBJ databases">
        <title>Pedobacter sp. nov., isolated from Han river, South Korea.</title>
        <authorList>
            <person name="Lee D.-H."/>
            <person name="Kim Y.-S."/>
            <person name="Hwang E.-M."/>
            <person name="Le Tran T.C."/>
            <person name="Cha C.-J."/>
        </authorList>
    </citation>
    <scope>NUCLEOTIDE SEQUENCE [LARGE SCALE GENOMIC DNA]</scope>
    <source>
        <strain evidence="2 3">CJ43</strain>
    </source>
</reference>
<keyword evidence="1" id="KW-1133">Transmembrane helix</keyword>
<evidence type="ECO:0000256" key="1">
    <source>
        <dbReference type="SAM" id="Phobius"/>
    </source>
</evidence>
<accession>A0A5C0VI33</accession>
<feature type="transmembrane region" description="Helical" evidence="1">
    <location>
        <begin position="125"/>
        <end position="144"/>
    </location>
</feature>
<keyword evidence="3" id="KW-1185">Reference proteome</keyword>
<gene>
    <name evidence="2" type="ORF">FYC62_06420</name>
</gene>
<evidence type="ECO:0000313" key="2">
    <source>
        <dbReference type="EMBL" id="QEK51341.1"/>
    </source>
</evidence>